<dbReference type="GO" id="GO:0006310">
    <property type="term" value="P:DNA recombination"/>
    <property type="evidence" value="ECO:0007669"/>
    <property type="project" value="UniProtKB-KW"/>
</dbReference>
<dbReference type="RefSeq" id="WP_135121662.1">
    <property type="nucleotide sequence ID" value="NZ_SPQZ01000009.1"/>
</dbReference>
<name>A0A4Y9QT42_9MICO</name>
<evidence type="ECO:0000256" key="1">
    <source>
        <dbReference type="ARBA" id="ARBA00023172"/>
    </source>
</evidence>
<proteinExistence type="predicted"/>
<organism evidence="2 3">
    <name type="scientific">Orlajensenia leifsoniae</name>
    <dbReference type="NCBI Taxonomy" id="2561933"/>
    <lineage>
        <taxon>Bacteria</taxon>
        <taxon>Bacillati</taxon>
        <taxon>Actinomycetota</taxon>
        <taxon>Actinomycetes</taxon>
        <taxon>Micrococcales</taxon>
        <taxon>Microbacteriaceae</taxon>
        <taxon>Orlajensenia</taxon>
    </lineage>
</organism>
<dbReference type="GO" id="GO:0015074">
    <property type="term" value="P:DNA integration"/>
    <property type="evidence" value="ECO:0007669"/>
    <property type="project" value="InterPro"/>
</dbReference>
<dbReference type="SUPFAM" id="SSF56349">
    <property type="entry name" value="DNA breaking-rejoining enzymes"/>
    <property type="match status" value="1"/>
</dbReference>
<dbReference type="Gene3D" id="1.10.443.10">
    <property type="entry name" value="Intergrase catalytic core"/>
    <property type="match status" value="1"/>
</dbReference>
<dbReference type="InterPro" id="IPR013762">
    <property type="entry name" value="Integrase-like_cat_sf"/>
</dbReference>
<gene>
    <name evidence="2" type="ORF">E4M00_16990</name>
</gene>
<dbReference type="AlphaFoldDB" id="A0A4Y9QT42"/>
<keyword evidence="1" id="KW-0233">DNA recombination</keyword>
<dbReference type="InterPro" id="IPR011010">
    <property type="entry name" value="DNA_brk_join_enz"/>
</dbReference>
<evidence type="ECO:0000313" key="2">
    <source>
        <dbReference type="EMBL" id="TFV94852.1"/>
    </source>
</evidence>
<dbReference type="EMBL" id="SPQZ01000009">
    <property type="protein sequence ID" value="TFV94852.1"/>
    <property type="molecule type" value="Genomic_DNA"/>
</dbReference>
<protein>
    <submittedName>
        <fullName evidence="2">Site-specific integrase</fullName>
    </submittedName>
</protein>
<comment type="caution">
    <text evidence="2">The sequence shown here is derived from an EMBL/GenBank/DDBJ whole genome shotgun (WGS) entry which is preliminary data.</text>
</comment>
<accession>A0A4Y9QT42</accession>
<sequence length="295" mass="33320">MIIAVERYKPRTPTPSWESVKPFVRDAAARSASERYSVQRLMVVVAPFVLWCVNHKGLPLQGDVLFTRRVIDQYLETVQNTGSRATYRSVLTAVSETLNAASFPSRQVPISRRDIQMPYSERQIEGFRAWANGQHTELKRRKARLMVGFGAGAGLRPNEFELMRNDVTVDTQGVVIVIRGGQHPRTVPLLPAWEDWIIPVLDEVPADAPLWMSPSQKPNRSMLNTFTASTIGKAPNGAQLRATWLVTHLSRGTRMKELMKAAGITQFANLDKYLKFVDDVEPAAYNEIIRGRYDR</sequence>
<dbReference type="GO" id="GO:0003677">
    <property type="term" value="F:DNA binding"/>
    <property type="evidence" value="ECO:0007669"/>
    <property type="project" value="InterPro"/>
</dbReference>
<keyword evidence="3" id="KW-1185">Reference proteome</keyword>
<dbReference type="Proteomes" id="UP000298127">
    <property type="component" value="Unassembled WGS sequence"/>
</dbReference>
<evidence type="ECO:0000313" key="3">
    <source>
        <dbReference type="Proteomes" id="UP000298127"/>
    </source>
</evidence>
<reference evidence="2 3" key="1">
    <citation type="journal article" date="2018" name="J. Microbiol.">
        <title>Leifsonia flava sp. nov., a novel actinobacterium isolated from the rhizosphere of Aquilegia viridiflora.</title>
        <authorList>
            <person name="Cai Y."/>
            <person name="Tao W.Z."/>
            <person name="Ma Y.J."/>
            <person name="Cheng J."/>
            <person name="Zhang M.Y."/>
            <person name="Zhang Y.X."/>
        </authorList>
    </citation>
    <scope>NUCLEOTIDE SEQUENCE [LARGE SCALE GENOMIC DNA]</scope>
    <source>
        <strain evidence="2 3">SYP-B2174</strain>
    </source>
</reference>